<gene>
    <name evidence="1" type="ORF">L2E82_43086</name>
</gene>
<comment type="caution">
    <text evidence="1">The sequence shown here is derived from an EMBL/GenBank/DDBJ whole genome shotgun (WGS) entry which is preliminary data.</text>
</comment>
<accession>A0ACB8ZP28</accession>
<protein>
    <submittedName>
        <fullName evidence="1">Uncharacterized protein</fullName>
    </submittedName>
</protein>
<dbReference type="EMBL" id="CM042016">
    <property type="protein sequence ID" value="KAI3699071.1"/>
    <property type="molecule type" value="Genomic_DNA"/>
</dbReference>
<sequence>MLSISSDDEDAVDQKTPMLKCLQVNESEVFTGGINPLTTRRAHGHEVLVTTDDKLVGVVIPFAVIFTGRINPLFWEHVVSIGAFDLPSSDIDLTHF</sequence>
<proteinExistence type="predicted"/>
<organism evidence="1 2">
    <name type="scientific">Cichorium intybus</name>
    <name type="common">Chicory</name>
    <dbReference type="NCBI Taxonomy" id="13427"/>
    <lineage>
        <taxon>Eukaryota</taxon>
        <taxon>Viridiplantae</taxon>
        <taxon>Streptophyta</taxon>
        <taxon>Embryophyta</taxon>
        <taxon>Tracheophyta</taxon>
        <taxon>Spermatophyta</taxon>
        <taxon>Magnoliopsida</taxon>
        <taxon>eudicotyledons</taxon>
        <taxon>Gunneridae</taxon>
        <taxon>Pentapetalae</taxon>
        <taxon>asterids</taxon>
        <taxon>campanulids</taxon>
        <taxon>Asterales</taxon>
        <taxon>Asteraceae</taxon>
        <taxon>Cichorioideae</taxon>
        <taxon>Cichorieae</taxon>
        <taxon>Cichoriinae</taxon>
        <taxon>Cichorium</taxon>
    </lineage>
</organism>
<keyword evidence="2" id="KW-1185">Reference proteome</keyword>
<evidence type="ECO:0000313" key="2">
    <source>
        <dbReference type="Proteomes" id="UP001055811"/>
    </source>
</evidence>
<reference evidence="2" key="1">
    <citation type="journal article" date="2022" name="Mol. Ecol. Resour.">
        <title>The genomes of chicory, endive, great burdock and yacon provide insights into Asteraceae palaeo-polyploidization history and plant inulin production.</title>
        <authorList>
            <person name="Fan W."/>
            <person name="Wang S."/>
            <person name="Wang H."/>
            <person name="Wang A."/>
            <person name="Jiang F."/>
            <person name="Liu H."/>
            <person name="Zhao H."/>
            <person name="Xu D."/>
            <person name="Zhang Y."/>
        </authorList>
    </citation>
    <scope>NUCLEOTIDE SEQUENCE [LARGE SCALE GENOMIC DNA]</scope>
    <source>
        <strain evidence="2">cv. Punajuju</strain>
    </source>
</reference>
<evidence type="ECO:0000313" key="1">
    <source>
        <dbReference type="EMBL" id="KAI3699071.1"/>
    </source>
</evidence>
<name>A0ACB8ZP28_CICIN</name>
<dbReference type="Proteomes" id="UP001055811">
    <property type="component" value="Linkage Group LG08"/>
</dbReference>
<reference evidence="1 2" key="2">
    <citation type="journal article" date="2022" name="Mol. Ecol. Resour.">
        <title>The genomes of chicory, endive, great burdock and yacon provide insights into Asteraceae paleo-polyploidization history and plant inulin production.</title>
        <authorList>
            <person name="Fan W."/>
            <person name="Wang S."/>
            <person name="Wang H."/>
            <person name="Wang A."/>
            <person name="Jiang F."/>
            <person name="Liu H."/>
            <person name="Zhao H."/>
            <person name="Xu D."/>
            <person name="Zhang Y."/>
        </authorList>
    </citation>
    <scope>NUCLEOTIDE SEQUENCE [LARGE SCALE GENOMIC DNA]</scope>
    <source>
        <strain evidence="2">cv. Punajuju</strain>
        <tissue evidence="1">Leaves</tissue>
    </source>
</reference>